<feature type="region of interest" description="Disordered" evidence="11">
    <location>
        <begin position="576"/>
        <end position="599"/>
    </location>
</feature>
<evidence type="ECO:0000259" key="12">
    <source>
        <dbReference type="Pfam" id="PF03895"/>
    </source>
</evidence>
<evidence type="ECO:0000256" key="2">
    <source>
        <dbReference type="ARBA" id="ARBA00004442"/>
    </source>
</evidence>
<keyword evidence="4" id="KW-0813">Transport</keyword>
<dbReference type="Gene3D" id="2.150.10.10">
    <property type="entry name" value="Serralysin-like metalloprotease, C-terminal"/>
    <property type="match status" value="1"/>
</dbReference>
<dbReference type="GO" id="GO:0015031">
    <property type="term" value="P:protein transport"/>
    <property type="evidence" value="ECO:0007669"/>
    <property type="project" value="UniProtKB-KW"/>
</dbReference>
<name>A0A024LR97_9HYPH</name>
<dbReference type="EMBL" id="HG977196">
    <property type="protein sequence ID" value="CDP79738.1"/>
    <property type="molecule type" value="Genomic_DNA"/>
</dbReference>
<feature type="domain" description="Trimeric autotransporter adhesin YadA-like stalk" evidence="13">
    <location>
        <begin position="680"/>
        <end position="718"/>
    </location>
</feature>
<evidence type="ECO:0000256" key="9">
    <source>
        <dbReference type="ARBA" id="ARBA00023136"/>
    </source>
</evidence>
<feature type="compositionally biased region" description="Polar residues" evidence="11">
    <location>
        <begin position="576"/>
        <end position="589"/>
    </location>
</feature>
<dbReference type="Pfam" id="PF03895">
    <property type="entry name" value="YadA_anchor"/>
    <property type="match status" value="1"/>
</dbReference>
<feature type="domain" description="Trimeric autotransporter adhesin YadA-like stalk" evidence="13">
    <location>
        <begin position="181"/>
        <end position="197"/>
    </location>
</feature>
<evidence type="ECO:0000259" key="13">
    <source>
        <dbReference type="Pfam" id="PF05662"/>
    </source>
</evidence>
<comment type="subcellular location">
    <subcellularLocation>
        <location evidence="2">Cell outer membrane</location>
    </subcellularLocation>
    <subcellularLocation>
        <location evidence="1">Cell surface</location>
    </subcellularLocation>
</comment>
<organism evidence="14">
    <name type="scientific">Bartonella schoenbuchensis</name>
    <dbReference type="NCBI Taxonomy" id="165694"/>
    <lineage>
        <taxon>Bacteria</taxon>
        <taxon>Pseudomonadati</taxon>
        <taxon>Pseudomonadota</taxon>
        <taxon>Alphaproteobacteria</taxon>
        <taxon>Hyphomicrobiales</taxon>
        <taxon>Bartonellaceae</taxon>
        <taxon>Bartonella</taxon>
    </lineage>
</organism>
<feature type="domain" description="Trimeric autotransporter adhesin YadA-like stalk" evidence="13">
    <location>
        <begin position="487"/>
        <end position="527"/>
    </location>
</feature>
<evidence type="ECO:0000256" key="7">
    <source>
        <dbReference type="ARBA" id="ARBA00022729"/>
    </source>
</evidence>
<evidence type="ECO:0000256" key="6">
    <source>
        <dbReference type="ARBA" id="ARBA00022692"/>
    </source>
</evidence>
<feature type="domain" description="Trimeric autotransporter adhesin YadA-like C-terminal membrane anchor" evidence="12">
    <location>
        <begin position="771"/>
        <end position="824"/>
    </location>
</feature>
<evidence type="ECO:0000256" key="1">
    <source>
        <dbReference type="ARBA" id="ARBA00004241"/>
    </source>
</evidence>
<evidence type="ECO:0000256" key="8">
    <source>
        <dbReference type="ARBA" id="ARBA00022927"/>
    </source>
</evidence>
<dbReference type="InterPro" id="IPR011049">
    <property type="entry name" value="Serralysin-like_metalloprot_C"/>
</dbReference>
<evidence type="ECO:0000256" key="11">
    <source>
        <dbReference type="SAM" id="MobiDB-lite"/>
    </source>
</evidence>
<dbReference type="Gene3D" id="4.10.80.270">
    <property type="match status" value="1"/>
</dbReference>
<keyword evidence="6" id="KW-0812">Transmembrane</keyword>
<evidence type="ECO:0000256" key="3">
    <source>
        <dbReference type="ARBA" id="ARBA00005848"/>
    </source>
</evidence>
<dbReference type="InterPro" id="IPR005594">
    <property type="entry name" value="YadA_C"/>
</dbReference>
<feature type="domain" description="Trimeric autotransporter adhesin YadA-like stalk" evidence="13">
    <location>
        <begin position="240"/>
        <end position="275"/>
    </location>
</feature>
<proteinExistence type="inferred from homology"/>
<protein>
    <submittedName>
        <fullName evidence="14">Surface protein/adhesin</fullName>
    </submittedName>
</protein>
<dbReference type="InterPro" id="IPR045584">
    <property type="entry name" value="Pilin-like"/>
</dbReference>
<comment type="similarity">
    <text evidence="3">Belongs to the autotransporter-2 (AT-2) (TC 1.B.40) family.</text>
</comment>
<accession>A0A024LR97</accession>
<keyword evidence="5" id="KW-1134">Transmembrane beta strand</keyword>
<evidence type="ECO:0000256" key="4">
    <source>
        <dbReference type="ARBA" id="ARBA00022448"/>
    </source>
</evidence>
<dbReference type="Pfam" id="PF05662">
    <property type="entry name" value="YadA_stalk"/>
    <property type="match status" value="6"/>
</dbReference>
<keyword evidence="9" id="KW-0472">Membrane</keyword>
<feature type="domain" description="Trimeric autotransporter adhesin YadA-like stalk" evidence="13">
    <location>
        <begin position="605"/>
        <end position="647"/>
    </location>
</feature>
<dbReference type="SUPFAM" id="SSF54523">
    <property type="entry name" value="Pili subunits"/>
    <property type="match status" value="1"/>
</dbReference>
<feature type="domain" description="Trimeric autotransporter adhesin YadA-like stalk" evidence="13">
    <location>
        <begin position="356"/>
        <end position="399"/>
    </location>
</feature>
<gene>
    <name evidence="14" type="primary">badA4</name>
    <name evidence="14" type="ORF">BN1046_00641</name>
</gene>
<keyword evidence="10" id="KW-0998">Cell outer membrane</keyword>
<dbReference type="GO" id="GO:0009986">
    <property type="term" value="C:cell surface"/>
    <property type="evidence" value="ECO:0007669"/>
    <property type="project" value="UniProtKB-SubCell"/>
</dbReference>
<dbReference type="Gene3D" id="6.10.250.2030">
    <property type="match status" value="2"/>
</dbReference>
<dbReference type="Gene3D" id="3.30.1300.30">
    <property type="entry name" value="GSPII I/J protein-like"/>
    <property type="match status" value="1"/>
</dbReference>
<keyword evidence="8" id="KW-0653">Protein transport</keyword>
<dbReference type="InterPro" id="IPR008635">
    <property type="entry name" value="Coiled_stalk_dom"/>
</dbReference>
<evidence type="ECO:0000256" key="5">
    <source>
        <dbReference type="ARBA" id="ARBA00022452"/>
    </source>
</evidence>
<dbReference type="AlphaFoldDB" id="A0A024LR97"/>
<reference evidence="14" key="2">
    <citation type="submission" date="2014-05" db="EMBL/GenBank/DDBJ databases">
        <title>Genome sequencing of Bartonella spp. isolated from human blood.</title>
        <authorList>
            <person name="Raoult D."/>
        </authorList>
    </citation>
    <scope>NUCLEOTIDE SEQUENCE</scope>
    <source>
        <strain evidence="14">MVT06</strain>
    </source>
</reference>
<dbReference type="Gene3D" id="1.20.5.170">
    <property type="match status" value="3"/>
</dbReference>
<evidence type="ECO:0000256" key="10">
    <source>
        <dbReference type="ARBA" id="ARBA00023237"/>
    </source>
</evidence>
<dbReference type="GO" id="GO:0009279">
    <property type="term" value="C:cell outer membrane"/>
    <property type="evidence" value="ECO:0007669"/>
    <property type="project" value="UniProtKB-SubCell"/>
</dbReference>
<keyword evidence="7" id="KW-0732">Signal</keyword>
<evidence type="ECO:0000313" key="14">
    <source>
        <dbReference type="EMBL" id="CDP79738.1"/>
    </source>
</evidence>
<reference evidence="14" key="1">
    <citation type="submission" date="2013-11" db="EMBL/GenBank/DDBJ databases">
        <authorList>
            <person name="GENOMES U."/>
        </authorList>
    </citation>
    <scope>NUCLEOTIDE SEQUENCE</scope>
    <source>
        <strain evidence="14">MVT06</strain>
    </source>
</reference>
<sequence>MKKVHITPKNKSFIAQRSSAEVSLVRAVSLGAVMVGLLSSVSPVFASHLSSVGSTVQSESAGVVSANVGKAGSGRIGVANGGRSCGVDQVIGRSLSRLGKKVSAEGQYKKLTKNQLSDVSGSYSFESSCGADASANALKSASARSLIDVDVAKGDWLLEENNTINWSVNTRSVNTTGVRVAGGKNTDAVNVAQLKALPGIETEGQTTSDLIYFDKGIHIGARTGGEIIRVFTNQGDTRFILGVTAGSVKKESTDAINGSQLYDTNTTLAKYLGGGAAYDGSDGDKWTEPKFTIQGTPYNDVGNAFAGVDGKLTDLYNQIDGAGLVVLEPIGHIISIGPKVEGNEISIINKNRESRKLTGVAEGHLSEDSAEAVNGAQLWEAKQDVYKLDNTVKSVGKNVSSYLGGGANILENKAPTYTIQGTPYNDVGNAFAGVDEKLTDLYKQVGGVAGNNLVEQDPLSHIITIGKEVDGGKISILNNEGKVRTLVGLADGQVTQDSKEAVNGGQLYEMNTTIAQYFGGGADVLNGIAPTFTVINFGAKGENGKQTYNNVADAFGAINTSMSGLSDRIEKIEQQTGSQVNSDGLSWNNDKGAYSASHNDQGVNKITDIKDGTIAQGSTDAVTGHQLWSTNKEIDSLKDKVDNIVINGGGALTDGAVIYDKDKDNTITLAGTDDNTPVLIDNVADGEIEEGSKQAVNGGQLKKQMSLVLADANKYTDERIEDAVVGAVAQANAYTDMKFEALNYRVEGVQKEARQAAAIGLAVANLHYIETPGMLSIAFGSGVWRGQSALAFGTGYMSEDGKMRSNFSVTTSGGHWGVGAGLSLALK</sequence>